<dbReference type="EMBL" id="CDMY01000650">
    <property type="protein sequence ID" value="CEM28303.1"/>
    <property type="molecule type" value="Genomic_DNA"/>
</dbReference>
<dbReference type="InterPro" id="IPR000719">
    <property type="entry name" value="Prot_kinase_dom"/>
</dbReference>
<dbReference type="OMA" id="PPREWIV"/>
<feature type="compositionally biased region" description="Pro residues" evidence="1">
    <location>
        <begin position="346"/>
        <end position="356"/>
    </location>
</feature>
<dbReference type="PANTHER" id="PTHR44167">
    <property type="entry name" value="OVARIAN-SPECIFIC SERINE/THREONINE-PROTEIN KINASE LOK-RELATED"/>
    <property type="match status" value="1"/>
</dbReference>
<dbReference type="AlphaFoldDB" id="A0A0G4GFJ5"/>
<dbReference type="GO" id="GO:0005634">
    <property type="term" value="C:nucleus"/>
    <property type="evidence" value="ECO:0007669"/>
    <property type="project" value="TreeGrafter"/>
</dbReference>
<feature type="region of interest" description="Disordered" evidence="1">
    <location>
        <begin position="493"/>
        <end position="520"/>
    </location>
</feature>
<feature type="compositionally biased region" description="Low complexity" evidence="1">
    <location>
        <begin position="493"/>
        <end position="504"/>
    </location>
</feature>
<dbReference type="PROSITE" id="PS00109">
    <property type="entry name" value="PROTEIN_KINASE_TYR"/>
    <property type="match status" value="1"/>
</dbReference>
<gene>
    <name evidence="3" type="ORF">Vbra_22272</name>
</gene>
<evidence type="ECO:0000313" key="3">
    <source>
        <dbReference type="EMBL" id="CEM28303.1"/>
    </source>
</evidence>
<feature type="compositionally biased region" description="Gly residues" evidence="1">
    <location>
        <begin position="827"/>
        <end position="838"/>
    </location>
</feature>
<feature type="compositionally biased region" description="Low complexity" evidence="1">
    <location>
        <begin position="435"/>
        <end position="447"/>
    </location>
</feature>
<dbReference type="SUPFAM" id="SSF56112">
    <property type="entry name" value="Protein kinase-like (PK-like)"/>
    <property type="match status" value="1"/>
</dbReference>
<dbReference type="Pfam" id="PF00069">
    <property type="entry name" value="Pkinase"/>
    <property type="match status" value="2"/>
</dbReference>
<sequence length="871" mass="90996">MVVYNDLDTEGGVGAPPLSLPTFSSADYGLVRTLSDRERGPSVCLARHRLTDELHVIKRLKMPVSAASFADWSSVPQEAWISRYLMDVQLQEGGGETHGVVDIMDVAIDQQDVVIVTDYCHEGELLQVLTSTTATKSSAIPSPTPSPAPSPSPSTPSPTSTSSSRSSPHERALPESLCRAYLRNILSAVSSLHALGVTHRDISLENVVLHRDGNLRLIDFGQAEWRWGEEGRAERTFADKVGKPSYRAPEVTAARWAAAARGRESDCGAGAGGGADGGVHGGGGCYLSHYEGPPVDVFACGVVGFGLAVGRLPWRFAACSDRAYRYFLTRGIRSLISAIRKGDPSSPSPSPSPSPAPLSAHLTDLLQHLLNPDPQKRLTAAEALQHPFIHHTIPPTVPTLTPPPVSSPLSVAMAAAAATDSSPASRSEKQEAQRRQQPQPQQEQQQQSPSVGLSIPLPPREWIVDRVSGEIEMDTTPLLPSTTPSVRRSVGVSVPPISVSTPTPCGRSLGVPLERGSESSGRGFAQWQQRYYRGVGFLSPTSTPTVHGPTPRRSHGQQRVESQPRGAGEDASPVMTLSISLPHAPSPPPLAAAASPTASIASLQSPPAPRRLATKLKLRLSLPTSPSAHSSASSSIGSLVASDGSPSTSTPPDTPLSLSLTPTPARCHWGDVSGSEQPTPTPTASGAAAKERERGDDAAAPAVVVGREEVFLPPPPPPSTPFASLRRHHCVAASPRAHAHSHAHPHVRSRPPPACRSSPSGGGGQWTPTTTCSTPTAGLMSPPSWDHRTTATTTSSSNSSSNGHGGNGVSESSEVSNNNSNSSSSSGTGGGKGAGAGGVMLPAGIFAEGPSVPIMFTALDEMSEEESDDLV</sequence>
<feature type="region of interest" description="Disordered" evidence="1">
    <location>
        <begin position="411"/>
        <end position="459"/>
    </location>
</feature>
<dbReference type="GO" id="GO:0005524">
    <property type="term" value="F:ATP binding"/>
    <property type="evidence" value="ECO:0007669"/>
    <property type="project" value="InterPro"/>
</dbReference>
<dbReference type="InterPro" id="IPR011009">
    <property type="entry name" value="Kinase-like_dom_sf"/>
</dbReference>
<feature type="region of interest" description="Disordered" evidence="1">
    <location>
        <begin position="339"/>
        <end position="359"/>
    </location>
</feature>
<feature type="compositionally biased region" description="Low complexity" evidence="1">
    <location>
        <begin position="591"/>
        <end position="603"/>
    </location>
</feature>
<proteinExistence type="predicted"/>
<feature type="compositionally biased region" description="Low complexity" evidence="1">
    <location>
        <begin position="790"/>
        <end position="802"/>
    </location>
</feature>
<dbReference type="Gene3D" id="1.10.510.10">
    <property type="entry name" value="Transferase(Phosphotransferase) domain 1"/>
    <property type="match status" value="1"/>
</dbReference>
<feature type="region of interest" description="Disordered" evidence="1">
    <location>
        <begin position="136"/>
        <end position="170"/>
    </location>
</feature>
<dbReference type="GO" id="GO:0044773">
    <property type="term" value="P:mitotic DNA damage checkpoint signaling"/>
    <property type="evidence" value="ECO:0007669"/>
    <property type="project" value="TreeGrafter"/>
</dbReference>
<reference evidence="3 4" key="1">
    <citation type="submission" date="2014-11" db="EMBL/GenBank/DDBJ databases">
        <authorList>
            <person name="Zhu J."/>
            <person name="Qi W."/>
            <person name="Song R."/>
        </authorList>
    </citation>
    <scope>NUCLEOTIDE SEQUENCE [LARGE SCALE GENOMIC DNA]</scope>
</reference>
<dbReference type="OrthoDB" id="431929at2759"/>
<dbReference type="PANTHER" id="PTHR44167:SF24">
    <property type="entry name" value="SERINE_THREONINE-PROTEIN KINASE CHK2"/>
    <property type="match status" value="1"/>
</dbReference>
<dbReference type="InParanoid" id="A0A0G4GFJ5"/>
<feature type="compositionally biased region" description="Low complexity" evidence="1">
    <location>
        <begin position="767"/>
        <end position="776"/>
    </location>
</feature>
<dbReference type="STRING" id="1169540.A0A0G4GFJ5"/>
<feature type="region of interest" description="Disordered" evidence="1">
    <location>
        <begin position="733"/>
        <end position="844"/>
    </location>
</feature>
<feature type="compositionally biased region" description="Basic residues" evidence="1">
    <location>
        <begin position="737"/>
        <end position="749"/>
    </location>
</feature>
<dbReference type="InterPro" id="IPR008266">
    <property type="entry name" value="Tyr_kinase_AS"/>
</dbReference>
<evidence type="ECO:0000313" key="4">
    <source>
        <dbReference type="Proteomes" id="UP000041254"/>
    </source>
</evidence>
<feature type="compositionally biased region" description="Low complexity" evidence="1">
    <location>
        <begin position="157"/>
        <end position="166"/>
    </location>
</feature>
<dbReference type="SMART" id="SM00220">
    <property type="entry name" value="S_TKc"/>
    <property type="match status" value="1"/>
</dbReference>
<dbReference type="GO" id="GO:0004674">
    <property type="term" value="F:protein serine/threonine kinase activity"/>
    <property type="evidence" value="ECO:0007669"/>
    <property type="project" value="TreeGrafter"/>
</dbReference>
<feature type="compositionally biased region" description="Low complexity" evidence="1">
    <location>
        <begin position="411"/>
        <end position="425"/>
    </location>
</feature>
<feature type="compositionally biased region" description="Pro residues" evidence="1">
    <location>
        <begin position="142"/>
        <end position="156"/>
    </location>
</feature>
<feature type="compositionally biased region" description="Low complexity" evidence="1">
    <location>
        <begin position="809"/>
        <end position="826"/>
    </location>
</feature>
<feature type="region of interest" description="Disordered" evidence="1">
    <location>
        <begin position="623"/>
        <end position="699"/>
    </location>
</feature>
<dbReference type="Proteomes" id="UP000041254">
    <property type="component" value="Unassembled WGS sequence"/>
</dbReference>
<dbReference type="VEuPathDB" id="CryptoDB:Vbra_22272"/>
<protein>
    <recommendedName>
        <fullName evidence="2">Protein kinase domain-containing protein</fullName>
    </recommendedName>
</protein>
<evidence type="ECO:0000256" key="1">
    <source>
        <dbReference type="SAM" id="MobiDB-lite"/>
    </source>
</evidence>
<name>A0A0G4GFJ5_VITBC</name>
<accession>A0A0G4GFJ5</accession>
<organism evidence="3 4">
    <name type="scientific">Vitrella brassicaformis (strain CCMP3155)</name>
    <dbReference type="NCBI Taxonomy" id="1169540"/>
    <lineage>
        <taxon>Eukaryota</taxon>
        <taxon>Sar</taxon>
        <taxon>Alveolata</taxon>
        <taxon>Colpodellida</taxon>
        <taxon>Vitrellaceae</taxon>
        <taxon>Vitrella</taxon>
    </lineage>
</organism>
<evidence type="ECO:0000259" key="2">
    <source>
        <dbReference type="PROSITE" id="PS50011"/>
    </source>
</evidence>
<feature type="compositionally biased region" description="Low complexity" evidence="1">
    <location>
        <begin position="623"/>
        <end position="664"/>
    </location>
</feature>
<dbReference type="PROSITE" id="PS50011">
    <property type="entry name" value="PROTEIN_KINASE_DOM"/>
    <property type="match status" value="1"/>
</dbReference>
<feature type="domain" description="Protein kinase" evidence="2">
    <location>
        <begin position="17"/>
        <end position="389"/>
    </location>
</feature>
<keyword evidence="4" id="KW-1185">Reference proteome</keyword>
<feature type="region of interest" description="Disordered" evidence="1">
    <location>
        <begin position="538"/>
        <end position="607"/>
    </location>
</feature>